<protein>
    <submittedName>
        <fullName evidence="5">CRISPR-associated endoribonuclease Cas6</fullName>
    </submittedName>
</protein>
<dbReference type="PANTHER" id="PTHR36984">
    <property type="entry name" value="CRISPR-ASSOCIATED ENDORIBONUCLEASE CAS6 1"/>
    <property type="match status" value="1"/>
</dbReference>
<dbReference type="GO" id="GO:0003723">
    <property type="term" value="F:RNA binding"/>
    <property type="evidence" value="ECO:0007669"/>
    <property type="project" value="UniProtKB-KW"/>
</dbReference>
<sequence>MKLYEIKITLLLKKDVKLIDVQAFLSSNVNKSMLEDKSLKKLHAVKGFKPYCLGSLYPFDLENKIYHKNQMYVLTMRSIDKAFLQSLSIVLKASKKLDFNVMAIEFLSRSYGFIESAFTLTPAIISIKDEEKNYIRYWTKEEGSLDFVKQRIKDNLEKKYEQFFNEKILAPDDFILMISIQNRKPMVYNYKGTKLWTNKFKIVFAPDGVSQKLASLAFGVGILEKNSLGLGFLTKGH</sequence>
<keyword evidence="2" id="KW-0694">RNA-binding</keyword>
<keyword evidence="3" id="KW-0051">Antiviral defense</keyword>
<dbReference type="InterPro" id="IPR049435">
    <property type="entry name" value="Cas_Cas6_C"/>
</dbReference>
<gene>
    <name evidence="5" type="ORF">HELGO_WM7011</name>
</gene>
<reference evidence="5" key="1">
    <citation type="submission" date="2020-01" db="EMBL/GenBank/DDBJ databases">
        <authorList>
            <person name="Meier V. D."/>
            <person name="Meier V D."/>
        </authorList>
    </citation>
    <scope>NUCLEOTIDE SEQUENCE</scope>
    <source>
        <strain evidence="5">HLG_WM_MAG_05</strain>
    </source>
</reference>
<feature type="domain" description="CRISPR associated protein Cas6 C-terminal" evidence="4">
    <location>
        <begin position="119"/>
        <end position="233"/>
    </location>
</feature>
<dbReference type="PANTHER" id="PTHR36984:SF1">
    <property type="entry name" value="CRISPR-ASSOCIATED ENDORIBONUCLEASE CAS6 1"/>
    <property type="match status" value="1"/>
</dbReference>
<dbReference type="EMBL" id="CACVAU010000079">
    <property type="protein sequence ID" value="CAA6825070.1"/>
    <property type="molecule type" value="Genomic_DNA"/>
</dbReference>
<comment type="similarity">
    <text evidence="1">Belongs to the CRISPR-associated protein Cas6/Cse3/CasE family.</text>
</comment>
<accession>A0A6S6U722</accession>
<proteinExistence type="inferred from homology"/>
<dbReference type="GO" id="GO:0051607">
    <property type="term" value="P:defense response to virus"/>
    <property type="evidence" value="ECO:0007669"/>
    <property type="project" value="UniProtKB-KW"/>
</dbReference>
<dbReference type="GO" id="GO:0016788">
    <property type="term" value="F:hydrolase activity, acting on ester bonds"/>
    <property type="evidence" value="ECO:0007669"/>
    <property type="project" value="InterPro"/>
</dbReference>
<dbReference type="AlphaFoldDB" id="A0A6S6U722"/>
<dbReference type="InterPro" id="IPR010156">
    <property type="entry name" value="CRISPR-assoc_prot_Cas6"/>
</dbReference>
<evidence type="ECO:0000259" key="4">
    <source>
        <dbReference type="Pfam" id="PF01881"/>
    </source>
</evidence>
<dbReference type="CDD" id="cd21140">
    <property type="entry name" value="Cas6_I-like"/>
    <property type="match status" value="1"/>
</dbReference>
<evidence type="ECO:0000313" key="5">
    <source>
        <dbReference type="EMBL" id="CAA6825070.1"/>
    </source>
</evidence>
<organism evidence="5">
    <name type="scientific">uncultured Sulfurovum sp</name>
    <dbReference type="NCBI Taxonomy" id="269237"/>
    <lineage>
        <taxon>Bacteria</taxon>
        <taxon>Pseudomonadati</taxon>
        <taxon>Campylobacterota</taxon>
        <taxon>Epsilonproteobacteria</taxon>
        <taxon>Campylobacterales</taxon>
        <taxon>Sulfurovaceae</taxon>
        <taxon>Sulfurovum</taxon>
        <taxon>environmental samples</taxon>
    </lineage>
</organism>
<evidence type="ECO:0000256" key="1">
    <source>
        <dbReference type="ARBA" id="ARBA00005937"/>
    </source>
</evidence>
<name>A0A6S6U722_9BACT</name>
<evidence type="ECO:0000256" key="2">
    <source>
        <dbReference type="ARBA" id="ARBA00022884"/>
    </source>
</evidence>
<dbReference type="Pfam" id="PF01881">
    <property type="entry name" value="Cas_Cas6_C"/>
    <property type="match status" value="1"/>
</dbReference>
<evidence type="ECO:0000256" key="3">
    <source>
        <dbReference type="ARBA" id="ARBA00023118"/>
    </source>
</evidence>
<dbReference type="Gene3D" id="3.30.70.1900">
    <property type="match status" value="1"/>
</dbReference>